<dbReference type="InterPro" id="IPR012337">
    <property type="entry name" value="RNaseH-like_sf"/>
</dbReference>
<dbReference type="Gene3D" id="3.30.420.10">
    <property type="entry name" value="Ribonuclease H-like superfamily/Ribonuclease H"/>
    <property type="match status" value="1"/>
</dbReference>
<proteinExistence type="predicted"/>
<accession>A0A0F9KWN6</accession>
<keyword evidence="1" id="KW-0472">Membrane</keyword>
<sequence>MFPANPDPMGHADPSLLAVDPSISYCGLAIAQMVNPLDQFILASGVFTPNREQGDANRVAALGAAIKVLAREWNVQRIVVETPTTLYVKKGRSLDALKLLLVIGAVYAAGGFLGVPVYGMTVKQWKGGGTQHKEHTLALAQALWPHDKMQSDDEAEARLLALAVVQPDEVRAAIGILKLGAPVDRAVGALRRTWQWGPREIGKIESMLGRNRLTGTAKTRKRGRG</sequence>
<dbReference type="SUPFAM" id="SSF53098">
    <property type="entry name" value="Ribonuclease H-like"/>
    <property type="match status" value="1"/>
</dbReference>
<reference evidence="2" key="1">
    <citation type="journal article" date="2015" name="Nature">
        <title>Complex archaea that bridge the gap between prokaryotes and eukaryotes.</title>
        <authorList>
            <person name="Spang A."/>
            <person name="Saw J.H."/>
            <person name="Jorgensen S.L."/>
            <person name="Zaremba-Niedzwiedzka K."/>
            <person name="Martijn J."/>
            <person name="Lind A.E."/>
            <person name="van Eijk R."/>
            <person name="Schleper C."/>
            <person name="Guy L."/>
            <person name="Ettema T.J."/>
        </authorList>
    </citation>
    <scope>NUCLEOTIDE SEQUENCE</scope>
</reference>
<keyword evidence="1" id="KW-1133">Transmembrane helix</keyword>
<dbReference type="EMBL" id="LAZR01007294">
    <property type="protein sequence ID" value="KKM86178.1"/>
    <property type="molecule type" value="Genomic_DNA"/>
</dbReference>
<feature type="transmembrane region" description="Helical" evidence="1">
    <location>
        <begin position="99"/>
        <end position="119"/>
    </location>
</feature>
<dbReference type="GO" id="GO:0003676">
    <property type="term" value="F:nucleic acid binding"/>
    <property type="evidence" value="ECO:0007669"/>
    <property type="project" value="InterPro"/>
</dbReference>
<keyword evidence="1" id="KW-0812">Transmembrane</keyword>
<dbReference type="InterPro" id="IPR036397">
    <property type="entry name" value="RNaseH_sf"/>
</dbReference>
<name>A0A0F9KWN6_9ZZZZ</name>
<comment type="caution">
    <text evidence="2">The sequence shown here is derived from an EMBL/GenBank/DDBJ whole genome shotgun (WGS) entry which is preliminary data.</text>
</comment>
<gene>
    <name evidence="2" type="ORF">LCGC14_1281610</name>
</gene>
<protein>
    <submittedName>
        <fullName evidence="2">Uncharacterized protein</fullName>
    </submittedName>
</protein>
<evidence type="ECO:0000313" key="2">
    <source>
        <dbReference type="EMBL" id="KKM86178.1"/>
    </source>
</evidence>
<dbReference type="AlphaFoldDB" id="A0A0F9KWN6"/>
<evidence type="ECO:0000256" key="1">
    <source>
        <dbReference type="SAM" id="Phobius"/>
    </source>
</evidence>
<organism evidence="2">
    <name type="scientific">marine sediment metagenome</name>
    <dbReference type="NCBI Taxonomy" id="412755"/>
    <lineage>
        <taxon>unclassified sequences</taxon>
        <taxon>metagenomes</taxon>
        <taxon>ecological metagenomes</taxon>
    </lineage>
</organism>